<name>A0A9P6AMT7_9AGAM</name>
<gene>
    <name evidence="3" type="ORF">BS47DRAFT_1397585</name>
</gene>
<keyword evidence="4" id="KW-1185">Reference proteome</keyword>
<protein>
    <recommendedName>
        <fullName evidence="2">DNAJC9 HTH domain-containing protein</fullName>
    </recommendedName>
</protein>
<proteinExistence type="predicted"/>
<dbReference type="InterPro" id="IPR056453">
    <property type="entry name" value="HTH_DNAJC9"/>
</dbReference>
<evidence type="ECO:0000259" key="2">
    <source>
        <dbReference type="Pfam" id="PF23302"/>
    </source>
</evidence>
<dbReference type="GO" id="GO:0005634">
    <property type="term" value="C:nucleus"/>
    <property type="evidence" value="ECO:0007669"/>
    <property type="project" value="TreeGrafter"/>
</dbReference>
<feature type="region of interest" description="Disordered" evidence="1">
    <location>
        <begin position="224"/>
        <end position="280"/>
    </location>
</feature>
<evidence type="ECO:0000256" key="1">
    <source>
        <dbReference type="SAM" id="MobiDB-lite"/>
    </source>
</evidence>
<evidence type="ECO:0000313" key="3">
    <source>
        <dbReference type="EMBL" id="KAF9508683.1"/>
    </source>
</evidence>
<feature type="compositionally biased region" description="Polar residues" evidence="1">
    <location>
        <begin position="169"/>
        <end position="189"/>
    </location>
</feature>
<dbReference type="GO" id="GO:0031072">
    <property type="term" value="F:heat shock protein binding"/>
    <property type="evidence" value="ECO:0007669"/>
    <property type="project" value="TreeGrafter"/>
</dbReference>
<dbReference type="PANTHER" id="PTHR44144">
    <property type="entry name" value="DNAJ HOMOLOG SUBFAMILY C MEMBER 9"/>
    <property type="match status" value="1"/>
</dbReference>
<evidence type="ECO:0000313" key="4">
    <source>
        <dbReference type="Proteomes" id="UP000886523"/>
    </source>
</evidence>
<dbReference type="AlphaFoldDB" id="A0A9P6AMT7"/>
<sequence length="356" mass="38575">MPSSSATPEEINKSTYDSPSRIIWINTLLLLTCYISSFNRSVTRILSLGMRHRARYDAAGRTDEGLLSVSRERLDENKARYQGAAEEKADIIGAYTSMKGSLPAIMSHIPHISHTNEPRLVTLVNSLIASGKLPSLPVWDKSAKDEKARKARKQGARRRPKRPLWLSACGTNSSGGKPTAKVSRSTSKSKGAGMGSDQGGEEAAGANKMDSLFDGLAAKSCGDELSASAPKGKGKARAKKRTEPDADADSEDGKNRVEEKGASPKKKSRTMNKGIPPPSDINDAEFAALQARMFEDKAKSKKTGPLPNLTKAGERRLSGARENSTHEADIFWVLIRLYYHDHTVLIPCYASPSHAA</sequence>
<dbReference type="GO" id="GO:0005737">
    <property type="term" value="C:cytoplasm"/>
    <property type="evidence" value="ECO:0007669"/>
    <property type="project" value="TreeGrafter"/>
</dbReference>
<dbReference type="OrthoDB" id="110024at2759"/>
<organism evidence="3 4">
    <name type="scientific">Hydnum rufescens UP504</name>
    <dbReference type="NCBI Taxonomy" id="1448309"/>
    <lineage>
        <taxon>Eukaryota</taxon>
        <taxon>Fungi</taxon>
        <taxon>Dikarya</taxon>
        <taxon>Basidiomycota</taxon>
        <taxon>Agaricomycotina</taxon>
        <taxon>Agaricomycetes</taxon>
        <taxon>Cantharellales</taxon>
        <taxon>Hydnaceae</taxon>
        <taxon>Hydnum</taxon>
    </lineage>
</organism>
<accession>A0A9P6AMT7</accession>
<dbReference type="EMBL" id="MU129053">
    <property type="protein sequence ID" value="KAF9508683.1"/>
    <property type="molecule type" value="Genomic_DNA"/>
</dbReference>
<dbReference type="PANTHER" id="PTHR44144:SF1">
    <property type="entry name" value="DNAJ HOMOLOG SUBFAMILY C MEMBER 9"/>
    <property type="match status" value="1"/>
</dbReference>
<feature type="region of interest" description="Disordered" evidence="1">
    <location>
        <begin position="138"/>
        <end position="204"/>
    </location>
</feature>
<feature type="compositionally biased region" description="Basic and acidic residues" evidence="1">
    <location>
        <begin position="251"/>
        <end position="262"/>
    </location>
</feature>
<feature type="domain" description="DNAJC9 HTH" evidence="2">
    <location>
        <begin position="81"/>
        <end position="149"/>
    </location>
</feature>
<dbReference type="Pfam" id="PF23302">
    <property type="entry name" value="HTH_DNAJC9"/>
    <property type="match status" value="1"/>
</dbReference>
<reference evidence="3" key="1">
    <citation type="journal article" date="2020" name="Nat. Commun.">
        <title>Large-scale genome sequencing of mycorrhizal fungi provides insights into the early evolution of symbiotic traits.</title>
        <authorList>
            <person name="Miyauchi S."/>
            <person name="Kiss E."/>
            <person name="Kuo A."/>
            <person name="Drula E."/>
            <person name="Kohler A."/>
            <person name="Sanchez-Garcia M."/>
            <person name="Morin E."/>
            <person name="Andreopoulos B."/>
            <person name="Barry K.W."/>
            <person name="Bonito G."/>
            <person name="Buee M."/>
            <person name="Carver A."/>
            <person name="Chen C."/>
            <person name="Cichocki N."/>
            <person name="Clum A."/>
            <person name="Culley D."/>
            <person name="Crous P.W."/>
            <person name="Fauchery L."/>
            <person name="Girlanda M."/>
            <person name="Hayes R.D."/>
            <person name="Keri Z."/>
            <person name="LaButti K."/>
            <person name="Lipzen A."/>
            <person name="Lombard V."/>
            <person name="Magnuson J."/>
            <person name="Maillard F."/>
            <person name="Murat C."/>
            <person name="Nolan M."/>
            <person name="Ohm R.A."/>
            <person name="Pangilinan J."/>
            <person name="Pereira M.F."/>
            <person name="Perotto S."/>
            <person name="Peter M."/>
            <person name="Pfister S."/>
            <person name="Riley R."/>
            <person name="Sitrit Y."/>
            <person name="Stielow J.B."/>
            <person name="Szollosi G."/>
            <person name="Zifcakova L."/>
            <person name="Stursova M."/>
            <person name="Spatafora J.W."/>
            <person name="Tedersoo L."/>
            <person name="Vaario L.M."/>
            <person name="Yamada A."/>
            <person name="Yan M."/>
            <person name="Wang P."/>
            <person name="Xu J."/>
            <person name="Bruns T."/>
            <person name="Baldrian P."/>
            <person name="Vilgalys R."/>
            <person name="Dunand C."/>
            <person name="Henrissat B."/>
            <person name="Grigoriev I.V."/>
            <person name="Hibbett D."/>
            <person name="Nagy L.G."/>
            <person name="Martin F.M."/>
        </authorList>
    </citation>
    <scope>NUCLEOTIDE SEQUENCE</scope>
    <source>
        <strain evidence="3">UP504</strain>
    </source>
</reference>
<feature type="compositionally biased region" description="Basic residues" evidence="1">
    <location>
        <begin position="149"/>
        <end position="162"/>
    </location>
</feature>
<dbReference type="InterPro" id="IPR052594">
    <property type="entry name" value="J_domain-containing_protein"/>
</dbReference>
<dbReference type="Proteomes" id="UP000886523">
    <property type="component" value="Unassembled WGS sequence"/>
</dbReference>
<comment type="caution">
    <text evidence="3">The sequence shown here is derived from an EMBL/GenBank/DDBJ whole genome shotgun (WGS) entry which is preliminary data.</text>
</comment>